<name>A0ABY5FL44_9BACL</name>
<dbReference type="InterPro" id="IPR006427">
    <property type="entry name" value="Portal_HK97"/>
</dbReference>
<sequence length="409" mass="46000">MSLFNYQKNKKSTQGDYFARTILTGTRPVKVREEDVLKIPTVYAAVELITSSISQLPIYLYQEQSNHSVDRVQDERVDYLNHDANEVETGQTLKKKIVQDFLLRGRAYLYKKNGSLHHLSAKSMSEELYTEDNITVAHKRYQYSGLSSNVEIPSEQLIVIDSGTDGLLVNSDKLFNTALSQLKYEENLLSNGALPTGVLKAGTRLTEQAINRLRKGFDALYSGTENTGKTMILEDGLEFSKFSFSPDELSLHQSKSTITSEIARVFNVPESMLNSTANKYASLEHNNLQFLQNCIGPIITAIESALDKNYLQSGEKLLGYFFRFDTSELLRTTEAEKVKTVSQALEKGLISFNEARHRLDLQGIEEDYFVLGLGQVLKKVSDDSMLVLNIGEQIETKEKHNGEHSGITI</sequence>
<dbReference type="Pfam" id="PF04860">
    <property type="entry name" value="Phage_portal"/>
    <property type="match status" value="1"/>
</dbReference>
<dbReference type="Gene3D" id="3.30.1120.70">
    <property type="match status" value="1"/>
</dbReference>
<dbReference type="EMBL" id="CP101462">
    <property type="protein sequence ID" value="UTT42276.1"/>
    <property type="molecule type" value="Genomic_DNA"/>
</dbReference>
<dbReference type="Gene3D" id="3.40.140.120">
    <property type="match status" value="1"/>
</dbReference>
<evidence type="ECO:0000313" key="1">
    <source>
        <dbReference type="EMBL" id="UTT42276.1"/>
    </source>
</evidence>
<dbReference type="InterPro" id="IPR006944">
    <property type="entry name" value="Phage/GTA_portal"/>
</dbReference>
<accession>A0ABY5FL44</accession>
<keyword evidence="2" id="KW-1185">Reference proteome</keyword>
<dbReference type="Proteomes" id="UP001060325">
    <property type="component" value="Chromosome"/>
</dbReference>
<dbReference type="RefSeq" id="WP_255176878.1">
    <property type="nucleotide sequence ID" value="NZ_CP101462.1"/>
</dbReference>
<reference evidence="1" key="1">
    <citation type="submission" date="2022-07" db="EMBL/GenBank/DDBJ databases">
        <title>Complete genome of CX2.</title>
        <authorList>
            <person name="Cao G."/>
        </authorList>
    </citation>
    <scope>NUCLEOTIDE SEQUENCE</scope>
    <source>
        <strain evidence="1">CX2</strain>
    </source>
</reference>
<protein>
    <submittedName>
        <fullName evidence="1">Phage portal protein</fullName>
    </submittedName>
</protein>
<gene>
    <name evidence="1" type="ORF">NMQ00_12025</name>
</gene>
<dbReference type="Gene3D" id="1.20.1270.210">
    <property type="match status" value="1"/>
</dbReference>
<evidence type="ECO:0000313" key="2">
    <source>
        <dbReference type="Proteomes" id="UP001060325"/>
    </source>
</evidence>
<dbReference type="NCBIfam" id="TIGR01537">
    <property type="entry name" value="portal_HK97"/>
    <property type="match status" value="1"/>
</dbReference>
<proteinExistence type="predicted"/>
<organism evidence="1 2">
    <name type="scientific">Exiguobacterium aurantiacum</name>
    <dbReference type="NCBI Taxonomy" id="33987"/>
    <lineage>
        <taxon>Bacteria</taxon>
        <taxon>Bacillati</taxon>
        <taxon>Bacillota</taxon>
        <taxon>Bacilli</taxon>
        <taxon>Bacillales</taxon>
        <taxon>Bacillales Family XII. Incertae Sedis</taxon>
        <taxon>Exiguobacterium</taxon>
    </lineage>
</organism>